<sequence length="175" mass="20393">MTKEEVYQELVKKRKSCYLCRDFGMRNQAEFPNFDTQEIGNLTTWSNNLYSKILIVAQDFYHQDGFLAQRGQVQFRYNLDESSAPKDYSTKTNYFLKKFIDELPKEYRLSPPRNDNFSSNNPLFMTNATLCLKSGKASSKINNECYDRCGNMFLKPTIDILKPDLKIIINSSCDL</sequence>
<evidence type="ECO:0000313" key="2">
    <source>
        <dbReference type="Proteomes" id="UP000008461"/>
    </source>
</evidence>
<proteinExistence type="predicted"/>
<gene>
    <name evidence="1" type="ordered locus">Halhy_3435</name>
</gene>
<dbReference type="RefSeq" id="WP_013765831.1">
    <property type="nucleotide sequence ID" value="NC_015510.1"/>
</dbReference>
<evidence type="ECO:0000313" key="1">
    <source>
        <dbReference type="EMBL" id="AEE51291.1"/>
    </source>
</evidence>
<dbReference type="AlphaFoldDB" id="F4KVH8"/>
<keyword evidence="2" id="KW-1185">Reference proteome</keyword>
<accession>F4KVH8</accession>
<dbReference type="STRING" id="760192.Halhy_3435"/>
<dbReference type="Proteomes" id="UP000008461">
    <property type="component" value="Chromosome"/>
</dbReference>
<dbReference type="HOGENOM" id="CLU_1530458_0_0_10"/>
<dbReference type="KEGG" id="hhy:Halhy_3435"/>
<protein>
    <submittedName>
        <fullName evidence="1">Uncharacterized protein</fullName>
    </submittedName>
</protein>
<dbReference type="EMBL" id="CP002691">
    <property type="protein sequence ID" value="AEE51291.1"/>
    <property type="molecule type" value="Genomic_DNA"/>
</dbReference>
<organism evidence="1 2">
    <name type="scientific">Haliscomenobacter hydrossis (strain ATCC 27775 / DSM 1100 / LMG 10767 / O)</name>
    <dbReference type="NCBI Taxonomy" id="760192"/>
    <lineage>
        <taxon>Bacteria</taxon>
        <taxon>Pseudomonadati</taxon>
        <taxon>Bacteroidota</taxon>
        <taxon>Saprospiria</taxon>
        <taxon>Saprospirales</taxon>
        <taxon>Haliscomenobacteraceae</taxon>
        <taxon>Haliscomenobacter</taxon>
    </lineage>
</organism>
<name>F4KVH8_HALH1</name>
<reference key="2">
    <citation type="submission" date="2011-04" db="EMBL/GenBank/DDBJ databases">
        <title>Complete sequence of chromosome of Haliscomenobacter hydrossis DSM 1100.</title>
        <authorList>
            <consortium name="US DOE Joint Genome Institute (JGI-PGF)"/>
            <person name="Lucas S."/>
            <person name="Han J."/>
            <person name="Lapidus A."/>
            <person name="Bruce D."/>
            <person name="Goodwin L."/>
            <person name="Pitluck S."/>
            <person name="Peters L."/>
            <person name="Kyrpides N."/>
            <person name="Mavromatis K."/>
            <person name="Ivanova N."/>
            <person name="Ovchinnikova G."/>
            <person name="Pagani I."/>
            <person name="Daligault H."/>
            <person name="Detter J.C."/>
            <person name="Han C."/>
            <person name="Land M."/>
            <person name="Hauser L."/>
            <person name="Markowitz V."/>
            <person name="Cheng J.-F."/>
            <person name="Hugenholtz P."/>
            <person name="Woyke T."/>
            <person name="Wu D."/>
            <person name="Verbarg S."/>
            <person name="Frueling A."/>
            <person name="Brambilla E."/>
            <person name="Klenk H.-P."/>
            <person name="Eisen J.A."/>
        </authorList>
    </citation>
    <scope>NUCLEOTIDE SEQUENCE</scope>
    <source>
        <strain>DSM 1100</strain>
    </source>
</reference>
<reference evidence="1 2" key="1">
    <citation type="journal article" date="2011" name="Stand. Genomic Sci.">
        <title>Complete genome sequence of Haliscomenobacter hydrossis type strain (O).</title>
        <authorList>
            <consortium name="US DOE Joint Genome Institute (JGI-PGF)"/>
            <person name="Daligault H."/>
            <person name="Lapidus A."/>
            <person name="Zeytun A."/>
            <person name="Nolan M."/>
            <person name="Lucas S."/>
            <person name="Del Rio T.G."/>
            <person name="Tice H."/>
            <person name="Cheng J.F."/>
            <person name="Tapia R."/>
            <person name="Han C."/>
            <person name="Goodwin L."/>
            <person name="Pitluck S."/>
            <person name="Liolios K."/>
            <person name="Pagani I."/>
            <person name="Ivanova N."/>
            <person name="Huntemann M."/>
            <person name="Mavromatis K."/>
            <person name="Mikhailova N."/>
            <person name="Pati A."/>
            <person name="Chen A."/>
            <person name="Palaniappan K."/>
            <person name="Land M."/>
            <person name="Hauser L."/>
            <person name="Brambilla E.M."/>
            <person name="Rohde M."/>
            <person name="Verbarg S."/>
            <person name="Goker M."/>
            <person name="Bristow J."/>
            <person name="Eisen J.A."/>
            <person name="Markowitz V."/>
            <person name="Hugenholtz P."/>
            <person name="Kyrpides N.C."/>
            <person name="Klenk H.P."/>
            <person name="Woyke T."/>
        </authorList>
    </citation>
    <scope>NUCLEOTIDE SEQUENCE [LARGE SCALE GENOMIC DNA]</scope>
    <source>
        <strain evidence="2">ATCC 27775 / DSM 1100 / LMG 10767 / O</strain>
    </source>
</reference>